<keyword evidence="1" id="KW-0472">Membrane</keyword>
<evidence type="ECO:0000313" key="2">
    <source>
        <dbReference type="EMBL" id="OGK39155.1"/>
    </source>
</evidence>
<evidence type="ECO:0000256" key="1">
    <source>
        <dbReference type="SAM" id="Phobius"/>
    </source>
</evidence>
<evidence type="ECO:0000313" key="3">
    <source>
        <dbReference type="Proteomes" id="UP000179270"/>
    </source>
</evidence>
<dbReference type="EMBL" id="MGAF01000056">
    <property type="protein sequence ID" value="OGK39155.1"/>
    <property type="molecule type" value="Genomic_DNA"/>
</dbReference>
<sequence>MDKKKLMVVGAVVLTFLIIGGILISSRKTEIKKQEDGDLLPTEVVIPTVDKSVKVSLVSSSGGREVTLQITGIPSGTESVDYELSYQTAQQGLQGVIGTIQLKPEENEMDKNLTLGTCSSGTCVYHDVTGRIRLNLRFTGEYGDKVFEKEYQI</sequence>
<name>A0A1F7I726_9BACT</name>
<proteinExistence type="predicted"/>
<dbReference type="STRING" id="1802055.A3A74_03610"/>
<comment type="caution">
    <text evidence="2">The sequence shown here is derived from an EMBL/GenBank/DDBJ whole genome shotgun (WGS) entry which is preliminary data.</text>
</comment>
<gene>
    <name evidence="2" type="ORF">A3A74_03610</name>
</gene>
<dbReference type="AlphaFoldDB" id="A0A1F7I726"/>
<keyword evidence="1" id="KW-0812">Transmembrane</keyword>
<organism evidence="2 3">
    <name type="scientific">Candidatus Roizmanbacteria bacterium RIFCSPLOWO2_01_FULL_35_13</name>
    <dbReference type="NCBI Taxonomy" id="1802055"/>
    <lineage>
        <taxon>Bacteria</taxon>
        <taxon>Candidatus Roizmaniibacteriota</taxon>
    </lineage>
</organism>
<dbReference type="Proteomes" id="UP000179270">
    <property type="component" value="Unassembled WGS sequence"/>
</dbReference>
<reference evidence="2 3" key="1">
    <citation type="journal article" date="2016" name="Nat. Commun.">
        <title>Thousands of microbial genomes shed light on interconnected biogeochemical processes in an aquifer system.</title>
        <authorList>
            <person name="Anantharaman K."/>
            <person name="Brown C.T."/>
            <person name="Hug L.A."/>
            <person name="Sharon I."/>
            <person name="Castelle C.J."/>
            <person name="Probst A.J."/>
            <person name="Thomas B.C."/>
            <person name="Singh A."/>
            <person name="Wilkins M.J."/>
            <person name="Karaoz U."/>
            <person name="Brodie E.L."/>
            <person name="Williams K.H."/>
            <person name="Hubbard S.S."/>
            <person name="Banfield J.F."/>
        </authorList>
    </citation>
    <scope>NUCLEOTIDE SEQUENCE [LARGE SCALE GENOMIC DNA]</scope>
</reference>
<protein>
    <submittedName>
        <fullName evidence="2">Uncharacterized protein</fullName>
    </submittedName>
</protein>
<accession>A0A1F7I726</accession>
<keyword evidence="1" id="KW-1133">Transmembrane helix</keyword>
<feature type="transmembrane region" description="Helical" evidence="1">
    <location>
        <begin position="6"/>
        <end position="24"/>
    </location>
</feature>